<dbReference type="Proteomes" id="UP001321473">
    <property type="component" value="Unassembled WGS sequence"/>
</dbReference>
<reference evidence="1 2" key="1">
    <citation type="journal article" date="2023" name="Arcadia Sci">
        <title>De novo assembly of a long-read Amblyomma americanum tick genome.</title>
        <authorList>
            <person name="Chou S."/>
            <person name="Poskanzer K.E."/>
            <person name="Rollins M."/>
            <person name="Thuy-Boun P.S."/>
        </authorList>
    </citation>
    <scope>NUCLEOTIDE SEQUENCE [LARGE SCALE GENOMIC DNA]</scope>
    <source>
        <strain evidence="1">F_SG_1</strain>
        <tissue evidence="1">Salivary glands</tissue>
    </source>
</reference>
<name>A0AAQ4FJT5_AMBAM</name>
<protein>
    <submittedName>
        <fullName evidence="1">Uncharacterized protein</fullName>
    </submittedName>
</protein>
<keyword evidence="2" id="KW-1185">Reference proteome</keyword>
<comment type="caution">
    <text evidence="1">The sequence shown here is derived from an EMBL/GenBank/DDBJ whole genome shotgun (WGS) entry which is preliminary data.</text>
</comment>
<sequence>MTLRAHGASRDASSEKVVPPIECPPMFDIPQEPFHASLHQLKLSFRPLTSSITVLGCVITEGLEAYAAVNISQRPSHVAIKFCSFHVLNECFAF</sequence>
<proteinExistence type="predicted"/>
<gene>
    <name evidence="1" type="ORF">V5799_022763</name>
</gene>
<dbReference type="EMBL" id="JARKHS020001781">
    <property type="protein sequence ID" value="KAK8787460.1"/>
    <property type="molecule type" value="Genomic_DNA"/>
</dbReference>
<evidence type="ECO:0000313" key="1">
    <source>
        <dbReference type="EMBL" id="KAK8787460.1"/>
    </source>
</evidence>
<organism evidence="1 2">
    <name type="scientific">Amblyomma americanum</name>
    <name type="common">Lone star tick</name>
    <dbReference type="NCBI Taxonomy" id="6943"/>
    <lineage>
        <taxon>Eukaryota</taxon>
        <taxon>Metazoa</taxon>
        <taxon>Ecdysozoa</taxon>
        <taxon>Arthropoda</taxon>
        <taxon>Chelicerata</taxon>
        <taxon>Arachnida</taxon>
        <taxon>Acari</taxon>
        <taxon>Parasitiformes</taxon>
        <taxon>Ixodida</taxon>
        <taxon>Ixodoidea</taxon>
        <taxon>Ixodidae</taxon>
        <taxon>Amblyomminae</taxon>
        <taxon>Amblyomma</taxon>
    </lineage>
</organism>
<evidence type="ECO:0000313" key="2">
    <source>
        <dbReference type="Proteomes" id="UP001321473"/>
    </source>
</evidence>
<dbReference type="AlphaFoldDB" id="A0AAQ4FJT5"/>
<accession>A0AAQ4FJT5</accession>